<comment type="caution">
    <text evidence="3">The sequence shown here is derived from an EMBL/GenBank/DDBJ whole genome shotgun (WGS) entry which is preliminary data.</text>
</comment>
<sequence>MEMKLKLTFAAAFAAFAMSGTAALAHPGMTTGTVNMRIGPGTQHPIIVAVPVSQPITIVGCLSGSAWCDVVWAGHRGWVSASYIYYTAPGYSVPIATVYHRVPTVSPWVEARRDARVQYRVHRRMDRRWDRWTGN</sequence>
<protein>
    <recommendedName>
        <fullName evidence="2">SH3b domain-containing protein</fullName>
    </recommendedName>
</protein>
<gene>
    <name evidence="3" type="ORF">DI533_18165</name>
</gene>
<reference evidence="3 4" key="1">
    <citation type="submission" date="2017-08" db="EMBL/GenBank/DDBJ databases">
        <title>Infants hospitalized years apart are colonized by the same room-sourced microbial strains.</title>
        <authorList>
            <person name="Brooks B."/>
            <person name="Olm M.R."/>
            <person name="Firek B.A."/>
            <person name="Baker R."/>
            <person name="Thomas B.C."/>
            <person name="Morowitz M.J."/>
            <person name="Banfield J.F."/>
        </authorList>
    </citation>
    <scope>NUCLEOTIDE SEQUENCE [LARGE SCALE GENOMIC DNA]</scope>
    <source>
        <strain evidence="3">S2_003_000_R2_11</strain>
    </source>
</reference>
<evidence type="ECO:0000259" key="2">
    <source>
        <dbReference type="Pfam" id="PF08239"/>
    </source>
</evidence>
<dbReference type="EMBL" id="QFQS01000005">
    <property type="protein sequence ID" value="PZQ95947.1"/>
    <property type="molecule type" value="Genomic_DNA"/>
</dbReference>
<dbReference type="Proteomes" id="UP000248975">
    <property type="component" value="Unassembled WGS sequence"/>
</dbReference>
<feature type="signal peptide" evidence="1">
    <location>
        <begin position="1"/>
        <end position="25"/>
    </location>
</feature>
<dbReference type="AlphaFoldDB" id="A0A2W5TJU0"/>
<feature type="domain" description="SH3b" evidence="2">
    <location>
        <begin position="33"/>
        <end position="84"/>
    </location>
</feature>
<name>A0A2W5TJU0_CERSP</name>
<feature type="chain" id="PRO_5016141758" description="SH3b domain-containing protein" evidence="1">
    <location>
        <begin position="26"/>
        <end position="135"/>
    </location>
</feature>
<dbReference type="Pfam" id="PF08239">
    <property type="entry name" value="SH3_3"/>
    <property type="match status" value="1"/>
</dbReference>
<dbReference type="InterPro" id="IPR003646">
    <property type="entry name" value="SH3-like_bac-type"/>
</dbReference>
<dbReference type="Gene3D" id="2.30.30.40">
    <property type="entry name" value="SH3 Domains"/>
    <property type="match status" value="1"/>
</dbReference>
<evidence type="ECO:0000256" key="1">
    <source>
        <dbReference type="SAM" id="SignalP"/>
    </source>
</evidence>
<organism evidence="3 4">
    <name type="scientific">Cereibacter sphaeroides</name>
    <name type="common">Rhodobacter sphaeroides</name>
    <dbReference type="NCBI Taxonomy" id="1063"/>
    <lineage>
        <taxon>Bacteria</taxon>
        <taxon>Pseudomonadati</taxon>
        <taxon>Pseudomonadota</taxon>
        <taxon>Alphaproteobacteria</taxon>
        <taxon>Rhodobacterales</taxon>
        <taxon>Paracoccaceae</taxon>
        <taxon>Cereibacter</taxon>
    </lineage>
</organism>
<keyword evidence="1" id="KW-0732">Signal</keyword>
<accession>A0A2W5TJU0</accession>
<evidence type="ECO:0000313" key="4">
    <source>
        <dbReference type="Proteomes" id="UP000248975"/>
    </source>
</evidence>
<evidence type="ECO:0000313" key="3">
    <source>
        <dbReference type="EMBL" id="PZQ95947.1"/>
    </source>
</evidence>
<proteinExistence type="predicted"/>